<evidence type="ECO:0000313" key="1">
    <source>
        <dbReference type="EMBL" id="QDV04839.1"/>
    </source>
</evidence>
<keyword evidence="2" id="KW-1185">Reference proteome</keyword>
<dbReference type="Proteomes" id="UP000320390">
    <property type="component" value="Chromosome"/>
</dbReference>
<sequence length="354" mass="35973">MYLAEFSASPTLRVVDVDTGVVTSSTPLSIVLPTDFASSPDGGLFATTYTSLYQVNPSTGASTLIGSPSIGSIVGLEFDCAGGAYVVTDSGNFASIDLGTGQAQLIDSYQVTFSGDITTQGGGVFFATFNSAGGSSLARIDVLPNGSNFQDLGVAVPGASLLGLDFDGFGRLIASDNNSPLGGLHEITGFNTAGPLGSQLLTSVPGLNGSIAGIASFLASGQQQVYCNAAPNSCGTIPTLTVNGVASASDTSGFLLTASNLPGQTYAALFMTISGRTSQPFGMGTLCLTQPRPVQVMWTNGSPGQCDGFVAVDVNSLISPSFLDLPGQLVQCQFISRDGQSAVLTQALEFSVCN</sequence>
<proteinExistence type="predicted"/>
<reference evidence="1 2" key="1">
    <citation type="submission" date="2019-02" db="EMBL/GenBank/DDBJ databases">
        <title>Deep-cultivation of Planctomycetes and their phenomic and genomic characterization uncovers novel biology.</title>
        <authorList>
            <person name="Wiegand S."/>
            <person name="Jogler M."/>
            <person name="Boedeker C."/>
            <person name="Pinto D."/>
            <person name="Vollmers J."/>
            <person name="Rivas-Marin E."/>
            <person name="Kohn T."/>
            <person name="Peeters S.H."/>
            <person name="Heuer A."/>
            <person name="Rast P."/>
            <person name="Oberbeckmann S."/>
            <person name="Bunk B."/>
            <person name="Jeske O."/>
            <person name="Meyerdierks A."/>
            <person name="Storesund J.E."/>
            <person name="Kallscheuer N."/>
            <person name="Luecker S."/>
            <person name="Lage O.M."/>
            <person name="Pohl T."/>
            <person name="Merkel B.J."/>
            <person name="Hornburger P."/>
            <person name="Mueller R.-W."/>
            <person name="Bruemmer F."/>
            <person name="Labrenz M."/>
            <person name="Spormann A.M."/>
            <person name="Op den Camp H."/>
            <person name="Overmann J."/>
            <person name="Amann R."/>
            <person name="Jetten M.S.M."/>
            <person name="Mascher T."/>
            <person name="Medema M.H."/>
            <person name="Devos D.P."/>
            <person name="Kaster A.-K."/>
            <person name="Ovreas L."/>
            <person name="Rohde M."/>
            <person name="Galperin M.Y."/>
            <person name="Jogler C."/>
        </authorList>
    </citation>
    <scope>NUCLEOTIDE SEQUENCE [LARGE SCALE GENOMIC DNA]</scope>
    <source>
        <strain evidence="1 2">Poly30</strain>
    </source>
</reference>
<dbReference type="EMBL" id="CP036434">
    <property type="protein sequence ID" value="QDV04839.1"/>
    <property type="molecule type" value="Genomic_DNA"/>
</dbReference>
<evidence type="ECO:0000313" key="2">
    <source>
        <dbReference type="Proteomes" id="UP000320390"/>
    </source>
</evidence>
<protein>
    <submittedName>
        <fullName evidence="1">Uncharacterized protein</fullName>
    </submittedName>
</protein>
<organism evidence="1 2">
    <name type="scientific">Saltatorellus ferox</name>
    <dbReference type="NCBI Taxonomy" id="2528018"/>
    <lineage>
        <taxon>Bacteria</taxon>
        <taxon>Pseudomonadati</taxon>
        <taxon>Planctomycetota</taxon>
        <taxon>Planctomycetia</taxon>
        <taxon>Planctomycetia incertae sedis</taxon>
        <taxon>Saltatorellus</taxon>
    </lineage>
</organism>
<accession>A0A518EL68</accession>
<dbReference type="SUPFAM" id="SSF63825">
    <property type="entry name" value="YWTD domain"/>
    <property type="match status" value="1"/>
</dbReference>
<dbReference type="AlphaFoldDB" id="A0A518EL68"/>
<name>A0A518EL68_9BACT</name>
<gene>
    <name evidence="1" type="ORF">Poly30_03330</name>
</gene>